<comment type="caution">
    <text evidence="2">The sequence shown here is derived from an EMBL/GenBank/DDBJ whole genome shotgun (WGS) entry which is preliminary data.</text>
</comment>
<dbReference type="GeneID" id="64672209"/>
<gene>
    <name evidence="2" type="ORF">F5891DRAFT_987469</name>
</gene>
<dbReference type="Proteomes" id="UP001195769">
    <property type="component" value="Unassembled WGS sequence"/>
</dbReference>
<sequence>MEPQNVSCYFFGETHPTILPLTGGIIGGSEGFHFAGYLTIPPRPVLYPLYLKLEITLLDYLVTSTQDHNPTYELNNQGKEVPIYIDRRGPAMTLDWEIAWYKQGPNKIHRVYQWDNADNGNKYKTLAYSADYPMGYVPASASASCFQSAPFSPHAPYSLSAPFFQPGSYSSPGSFSSPEYNYSLAQFSDLFGATANLSASPEIEVAQEMTNNTLAMVEPLTSSRKQPSVVPGVYLSAPQSPVGSSVNLRSPMDSAPESWIMSSAMDASSIQVDDGAPQPVAPETAVHADTLHTILPDYPLWRDTLVCLQLKMKVKANSLKWLLEHKIIKSLIYYFIYHASTTSSRRVVISNEEPAIFLTAQLPPMEMVAFFLTIWYSALLARLIELIKAMRTLGLPVNIMMATFPPASTIYAEVLTNDPAYPDLLEVLASMCNIDSGLFSASASFTPSTRHFLAIEHTEHALKYWLQTQGREIVPDPLFATTSVLFGWVDPLDLIAVLQRMYRAQLEVSLFSKAIANLCEELKTRCCPSTWSRTQLIQKAEEDLVASQVTQLANINLLPHGLPRHGNLKWISHKLTKFLSFMNTFRGSDAMQHDNDFLSPLMQAWFGCVTYRTYITTSSADSKSICIDNTESFKAKKNKMPDALKSDFSILELKKQRAQAEVDMFSEVIAHTAGIQYSDDGTFTSRGTAGTFESHLPANSSKWFDYWFEDWCSTSSRFRHFDCGVVRDPIGTYNWSSVTEDDYHRTLIMNCNQFGRAMVLHKIRHDLTVLSVPPHGSPSKSLCLSNWRIALGFGGWDARVEVYQNISHVDRLFHAANDFHAVNDFWVNRTWPLVTSGVGHLWDQFRLYVGLLVNPAVYCKPTKDEADDNDDNDCDSPSNTQINGEDTFGLAPSLKDPASSTYSVELDDQDDDEGLQARKSDLEEQHEEKLHLLATEQ</sequence>
<dbReference type="RefSeq" id="XP_041217409.1">
    <property type="nucleotide sequence ID" value="XM_041377911.1"/>
</dbReference>
<proteinExistence type="predicted"/>
<reference evidence="2" key="1">
    <citation type="journal article" date="2020" name="New Phytol.">
        <title>Comparative genomics reveals dynamic genome evolution in host specialist ectomycorrhizal fungi.</title>
        <authorList>
            <person name="Lofgren L.A."/>
            <person name="Nguyen N.H."/>
            <person name="Vilgalys R."/>
            <person name="Ruytinx J."/>
            <person name="Liao H.L."/>
            <person name="Branco S."/>
            <person name="Kuo A."/>
            <person name="LaButti K."/>
            <person name="Lipzen A."/>
            <person name="Andreopoulos W."/>
            <person name="Pangilinan J."/>
            <person name="Riley R."/>
            <person name="Hundley H."/>
            <person name="Na H."/>
            <person name="Barry K."/>
            <person name="Grigoriev I.V."/>
            <person name="Stajich J.E."/>
            <person name="Kennedy P.G."/>
        </authorList>
    </citation>
    <scope>NUCLEOTIDE SEQUENCE</scope>
    <source>
        <strain evidence="2">FC203</strain>
    </source>
</reference>
<keyword evidence="3" id="KW-1185">Reference proteome</keyword>
<dbReference type="EMBL" id="JABBWK010000162">
    <property type="protein sequence ID" value="KAG1889090.1"/>
    <property type="molecule type" value="Genomic_DNA"/>
</dbReference>
<name>A0AAD4DQ59_9AGAM</name>
<protein>
    <submittedName>
        <fullName evidence="2">Uncharacterized protein</fullName>
    </submittedName>
</protein>
<evidence type="ECO:0000313" key="3">
    <source>
        <dbReference type="Proteomes" id="UP001195769"/>
    </source>
</evidence>
<dbReference type="AlphaFoldDB" id="A0AAD4DQ59"/>
<evidence type="ECO:0000313" key="2">
    <source>
        <dbReference type="EMBL" id="KAG1889090.1"/>
    </source>
</evidence>
<organism evidence="2 3">
    <name type="scientific">Suillus fuscotomentosus</name>
    <dbReference type="NCBI Taxonomy" id="1912939"/>
    <lineage>
        <taxon>Eukaryota</taxon>
        <taxon>Fungi</taxon>
        <taxon>Dikarya</taxon>
        <taxon>Basidiomycota</taxon>
        <taxon>Agaricomycotina</taxon>
        <taxon>Agaricomycetes</taxon>
        <taxon>Agaricomycetidae</taxon>
        <taxon>Boletales</taxon>
        <taxon>Suillineae</taxon>
        <taxon>Suillaceae</taxon>
        <taxon>Suillus</taxon>
    </lineage>
</organism>
<evidence type="ECO:0000256" key="1">
    <source>
        <dbReference type="SAM" id="MobiDB-lite"/>
    </source>
</evidence>
<feature type="region of interest" description="Disordered" evidence="1">
    <location>
        <begin position="863"/>
        <end position="916"/>
    </location>
</feature>
<feature type="compositionally biased region" description="Acidic residues" evidence="1">
    <location>
        <begin position="865"/>
        <end position="874"/>
    </location>
</feature>
<feature type="compositionally biased region" description="Acidic residues" evidence="1">
    <location>
        <begin position="905"/>
        <end position="914"/>
    </location>
</feature>
<accession>A0AAD4DQ59</accession>